<reference evidence="12" key="2">
    <citation type="journal article" date="2021" name="J Anim Sci Technol">
        <title>Complete genome sequence of Paenibacillus konkukensis sp. nov. SK3146 as a potential probiotic strain.</title>
        <authorList>
            <person name="Jung H.I."/>
            <person name="Park S."/>
            <person name="Niu K.M."/>
            <person name="Lee S.W."/>
            <person name="Kothari D."/>
            <person name="Yi K.J."/>
            <person name="Kim S.K."/>
        </authorList>
    </citation>
    <scope>NUCLEOTIDE SEQUENCE</scope>
    <source>
        <strain evidence="12">SK3146</strain>
    </source>
</reference>
<dbReference type="InterPro" id="IPR015422">
    <property type="entry name" value="PyrdxlP-dep_Trfase_small"/>
</dbReference>
<evidence type="ECO:0000256" key="6">
    <source>
        <dbReference type="ARBA" id="ARBA00022898"/>
    </source>
</evidence>
<organism evidence="12 13">
    <name type="scientific">Paenibacillus konkukensis</name>
    <dbReference type="NCBI Taxonomy" id="2020716"/>
    <lineage>
        <taxon>Bacteria</taxon>
        <taxon>Bacillati</taxon>
        <taxon>Bacillota</taxon>
        <taxon>Bacilli</taxon>
        <taxon>Bacillales</taxon>
        <taxon>Paenibacillaceae</taxon>
        <taxon>Paenibacillus</taxon>
    </lineage>
</organism>
<evidence type="ECO:0000256" key="8">
    <source>
        <dbReference type="ARBA" id="ARBA00023014"/>
    </source>
</evidence>
<gene>
    <name evidence="12" type="primary">iscS_2</name>
    <name evidence="12" type="ORF">SK3146_02770</name>
</gene>
<dbReference type="Gene3D" id="3.90.1150.10">
    <property type="entry name" value="Aspartate Aminotransferase, domain 1"/>
    <property type="match status" value="1"/>
</dbReference>
<dbReference type="PANTHER" id="PTHR11601:SF34">
    <property type="entry name" value="CYSTEINE DESULFURASE"/>
    <property type="match status" value="1"/>
</dbReference>
<keyword evidence="4 12" id="KW-0808">Transferase</keyword>
<evidence type="ECO:0000256" key="5">
    <source>
        <dbReference type="ARBA" id="ARBA00022723"/>
    </source>
</evidence>
<evidence type="ECO:0000256" key="4">
    <source>
        <dbReference type="ARBA" id="ARBA00022679"/>
    </source>
</evidence>
<dbReference type="InterPro" id="IPR015424">
    <property type="entry name" value="PyrdxlP-dep_Trfase"/>
</dbReference>
<dbReference type="PIRSF" id="PIRSF005572">
    <property type="entry name" value="NifS"/>
    <property type="match status" value="1"/>
</dbReference>
<keyword evidence="13" id="KW-1185">Reference proteome</keyword>
<evidence type="ECO:0000256" key="1">
    <source>
        <dbReference type="ARBA" id="ARBA00001933"/>
    </source>
</evidence>
<evidence type="ECO:0000256" key="3">
    <source>
        <dbReference type="ARBA" id="ARBA00012239"/>
    </source>
</evidence>
<feature type="domain" description="Aminotransferase class V" evidence="11">
    <location>
        <begin position="13"/>
        <end position="373"/>
    </location>
</feature>
<dbReference type="InterPro" id="IPR016454">
    <property type="entry name" value="Cysteine_dSase"/>
</dbReference>
<dbReference type="GO" id="GO:0031071">
    <property type="term" value="F:cysteine desulfurase activity"/>
    <property type="evidence" value="ECO:0007669"/>
    <property type="project" value="UniProtKB-EC"/>
</dbReference>
<dbReference type="EC" id="2.8.1.7" evidence="3"/>
<evidence type="ECO:0000313" key="13">
    <source>
        <dbReference type="Proteomes" id="UP001057134"/>
    </source>
</evidence>
<name>A0ABY4RN36_9BACL</name>
<dbReference type="EMBL" id="CP027059">
    <property type="protein sequence ID" value="UQZ83583.1"/>
    <property type="molecule type" value="Genomic_DNA"/>
</dbReference>
<keyword evidence="7" id="KW-0408">Iron</keyword>
<keyword evidence="5" id="KW-0479">Metal-binding</keyword>
<comment type="catalytic activity">
    <reaction evidence="9">
        <text>(sulfur carrier)-H + L-cysteine = (sulfur carrier)-SH + L-alanine</text>
        <dbReference type="Rhea" id="RHEA:43892"/>
        <dbReference type="Rhea" id="RHEA-COMP:14737"/>
        <dbReference type="Rhea" id="RHEA-COMP:14739"/>
        <dbReference type="ChEBI" id="CHEBI:29917"/>
        <dbReference type="ChEBI" id="CHEBI:35235"/>
        <dbReference type="ChEBI" id="CHEBI:57972"/>
        <dbReference type="ChEBI" id="CHEBI:64428"/>
        <dbReference type="EC" id="2.8.1.7"/>
    </reaction>
</comment>
<keyword evidence="6" id="KW-0663">Pyridoxal phosphate</keyword>
<reference evidence="12" key="1">
    <citation type="submission" date="2018-02" db="EMBL/GenBank/DDBJ databases">
        <authorList>
            <person name="Kim S.-K."/>
            <person name="Jung H.-I."/>
            <person name="Lee S.-W."/>
        </authorList>
    </citation>
    <scope>NUCLEOTIDE SEQUENCE</scope>
    <source>
        <strain evidence="12">SK3146</strain>
    </source>
</reference>
<comment type="similarity">
    <text evidence="2">Belongs to the class-V pyridoxal-phosphate-dependent aminotransferase family. NifS/IscS subfamily.</text>
</comment>
<proteinExistence type="inferred from homology"/>
<evidence type="ECO:0000256" key="10">
    <source>
        <dbReference type="RuleBase" id="RU004504"/>
    </source>
</evidence>
<evidence type="ECO:0000313" key="12">
    <source>
        <dbReference type="EMBL" id="UQZ83583.1"/>
    </source>
</evidence>
<accession>A0ABY4RN36</accession>
<dbReference type="RefSeq" id="WP_249865588.1">
    <property type="nucleotide sequence ID" value="NZ_CP027059.1"/>
</dbReference>
<dbReference type="Proteomes" id="UP001057134">
    <property type="component" value="Chromosome"/>
</dbReference>
<dbReference type="InterPro" id="IPR015421">
    <property type="entry name" value="PyrdxlP-dep_Trfase_major"/>
</dbReference>
<sequence length="388" mass="41650">MAGISGTDALNSIYLDYNASTPVAPEVLQEMWPYLQRHYGNPSSSHWAAATLKETIETARSKIAAALGANAGEIIFTSGGTEANNHALKGVFFAARQRGRGCHIITTTIEHPAILNPCAFLQTLGAEVTYVPVDRLGRVAPEDIERAIRSDTILISVMHANSEVGTIQPIEDIAKIAERRGILFHTDAAQTFGKIPVRVDSLGVDLLSVAGHKLYAPKGIGALYVREGVELAPLVHGAGHEDGRRAGTENVPYIVALGKAAELAAEHAHSPAMRVLREALREGFSSAFGDRVRFHGDPKLSLPNTLNVSFVGMNGQDILRQFPEIAASTGSACHSGSTSLSPVLRAMGVSEYEGLGAIRFSLGRFTTREEIETVLALFQERLPAIIRM</sequence>
<comment type="cofactor">
    <cofactor evidence="1 10">
        <name>pyridoxal 5'-phosphate</name>
        <dbReference type="ChEBI" id="CHEBI:597326"/>
    </cofactor>
</comment>
<dbReference type="NCBIfam" id="NF002806">
    <property type="entry name" value="PRK02948.1"/>
    <property type="match status" value="1"/>
</dbReference>
<dbReference type="Gene3D" id="1.10.260.50">
    <property type="match status" value="1"/>
</dbReference>
<dbReference type="PANTHER" id="PTHR11601">
    <property type="entry name" value="CYSTEINE DESULFURYLASE FAMILY MEMBER"/>
    <property type="match status" value="1"/>
</dbReference>
<evidence type="ECO:0000259" key="11">
    <source>
        <dbReference type="Pfam" id="PF00266"/>
    </source>
</evidence>
<protein>
    <recommendedName>
        <fullName evidence="3">cysteine desulfurase</fullName>
        <ecNumber evidence="3">2.8.1.7</ecNumber>
    </recommendedName>
</protein>
<evidence type="ECO:0000256" key="9">
    <source>
        <dbReference type="ARBA" id="ARBA00050776"/>
    </source>
</evidence>
<dbReference type="InterPro" id="IPR000192">
    <property type="entry name" value="Aminotrans_V_dom"/>
</dbReference>
<dbReference type="Pfam" id="PF00266">
    <property type="entry name" value="Aminotran_5"/>
    <property type="match status" value="1"/>
</dbReference>
<dbReference type="SUPFAM" id="SSF53383">
    <property type="entry name" value="PLP-dependent transferases"/>
    <property type="match status" value="1"/>
</dbReference>
<evidence type="ECO:0000256" key="2">
    <source>
        <dbReference type="ARBA" id="ARBA00006490"/>
    </source>
</evidence>
<dbReference type="Gene3D" id="3.40.640.10">
    <property type="entry name" value="Type I PLP-dependent aspartate aminotransferase-like (Major domain)"/>
    <property type="match status" value="1"/>
</dbReference>
<evidence type="ECO:0000256" key="7">
    <source>
        <dbReference type="ARBA" id="ARBA00023004"/>
    </source>
</evidence>
<dbReference type="PROSITE" id="PS00595">
    <property type="entry name" value="AA_TRANSFER_CLASS_5"/>
    <property type="match status" value="1"/>
</dbReference>
<dbReference type="InterPro" id="IPR020578">
    <property type="entry name" value="Aminotrans_V_PyrdxlP_BS"/>
</dbReference>
<keyword evidence="8" id="KW-0411">Iron-sulfur</keyword>